<dbReference type="EMBL" id="JXTB01000322">
    <property type="protein sequence ID" value="PON45882.1"/>
    <property type="molecule type" value="Genomic_DNA"/>
</dbReference>
<protein>
    <submittedName>
        <fullName evidence="1">Cupredoxin</fullName>
    </submittedName>
</protein>
<name>A0A2P5BAR1_PARAD</name>
<dbReference type="STRING" id="3476.A0A2P5BAR1"/>
<dbReference type="OrthoDB" id="1734758at2759"/>
<dbReference type="AlphaFoldDB" id="A0A2P5BAR1"/>
<evidence type="ECO:0000313" key="2">
    <source>
        <dbReference type="Proteomes" id="UP000237105"/>
    </source>
</evidence>
<reference evidence="2" key="1">
    <citation type="submission" date="2016-06" db="EMBL/GenBank/DDBJ databases">
        <title>Parallel loss of symbiosis genes in relatives of nitrogen-fixing non-legume Parasponia.</title>
        <authorList>
            <person name="Van Velzen R."/>
            <person name="Holmer R."/>
            <person name="Bu F."/>
            <person name="Rutten L."/>
            <person name="Van Zeijl A."/>
            <person name="Liu W."/>
            <person name="Santuari L."/>
            <person name="Cao Q."/>
            <person name="Sharma T."/>
            <person name="Shen D."/>
            <person name="Roswanjaya Y."/>
            <person name="Wardhani T."/>
            <person name="Kalhor M.S."/>
            <person name="Jansen J."/>
            <person name="Van den Hoogen J."/>
            <person name="Gungor B."/>
            <person name="Hartog M."/>
            <person name="Hontelez J."/>
            <person name="Verver J."/>
            <person name="Yang W.-C."/>
            <person name="Schijlen E."/>
            <person name="Repin R."/>
            <person name="Schilthuizen M."/>
            <person name="Schranz E."/>
            <person name="Heidstra R."/>
            <person name="Miyata K."/>
            <person name="Fedorova E."/>
            <person name="Kohlen W."/>
            <person name="Bisseling T."/>
            <person name="Smit S."/>
            <person name="Geurts R."/>
        </authorList>
    </citation>
    <scope>NUCLEOTIDE SEQUENCE [LARGE SCALE GENOMIC DNA]</scope>
    <source>
        <strain evidence="2">cv. WU1-14</strain>
    </source>
</reference>
<dbReference type="InterPro" id="IPR045087">
    <property type="entry name" value="Cu-oxidase_fam"/>
</dbReference>
<dbReference type="PANTHER" id="PTHR11709:SF410">
    <property type="entry name" value="LACCASE"/>
    <property type="match status" value="1"/>
</dbReference>
<dbReference type="GO" id="GO:0016491">
    <property type="term" value="F:oxidoreductase activity"/>
    <property type="evidence" value="ECO:0007669"/>
    <property type="project" value="TreeGrafter"/>
</dbReference>
<accession>A0A2P5BAR1</accession>
<keyword evidence="2" id="KW-1185">Reference proteome</keyword>
<sequence>MDILLAAKHSPSHYYMFSRPFFDSNAAFDNTMTSTIIRYGGNYIAPSNPVSPNGQLPNITDRIAASNFTSGIRALASEEFPVNVPQNVAERLFVTVSVNTIVCPNSSCDGPDETNVIFTQLSAGACPSVYTTEFPIRPPYFFNFTGPVGKNTLYPSIGT</sequence>
<dbReference type="Proteomes" id="UP000237105">
    <property type="component" value="Unassembled WGS sequence"/>
</dbReference>
<comment type="caution">
    <text evidence="1">The sequence shown here is derived from an EMBL/GenBank/DDBJ whole genome shotgun (WGS) entry which is preliminary data.</text>
</comment>
<evidence type="ECO:0000313" key="1">
    <source>
        <dbReference type="EMBL" id="PON45882.1"/>
    </source>
</evidence>
<proteinExistence type="predicted"/>
<dbReference type="PANTHER" id="PTHR11709">
    <property type="entry name" value="MULTI-COPPER OXIDASE"/>
    <property type="match status" value="1"/>
</dbReference>
<organism evidence="1 2">
    <name type="scientific">Parasponia andersonii</name>
    <name type="common">Sponia andersonii</name>
    <dbReference type="NCBI Taxonomy" id="3476"/>
    <lineage>
        <taxon>Eukaryota</taxon>
        <taxon>Viridiplantae</taxon>
        <taxon>Streptophyta</taxon>
        <taxon>Embryophyta</taxon>
        <taxon>Tracheophyta</taxon>
        <taxon>Spermatophyta</taxon>
        <taxon>Magnoliopsida</taxon>
        <taxon>eudicotyledons</taxon>
        <taxon>Gunneridae</taxon>
        <taxon>Pentapetalae</taxon>
        <taxon>rosids</taxon>
        <taxon>fabids</taxon>
        <taxon>Rosales</taxon>
        <taxon>Cannabaceae</taxon>
        <taxon>Parasponia</taxon>
    </lineage>
</organism>
<gene>
    <name evidence="1" type="ORF">PanWU01x14_255540</name>
</gene>